<feature type="region of interest" description="Disordered" evidence="3">
    <location>
        <begin position="137"/>
        <end position="172"/>
    </location>
</feature>
<reference evidence="5" key="1">
    <citation type="submission" date="2022-08" db="EMBL/GenBank/DDBJ databases">
        <title>Novel sulfate-reducing endosymbionts in the free-living metamonad Anaeramoeba.</title>
        <authorList>
            <person name="Jerlstrom-Hultqvist J."/>
            <person name="Cepicka I."/>
            <person name="Gallot-Lavallee L."/>
            <person name="Salas-Leiva D."/>
            <person name="Curtis B.A."/>
            <person name="Zahonova K."/>
            <person name="Pipaliya S."/>
            <person name="Dacks J."/>
            <person name="Roger A.J."/>
        </authorList>
    </citation>
    <scope>NUCLEOTIDE SEQUENCE</scope>
    <source>
        <strain evidence="5">Schooner1</strain>
    </source>
</reference>
<dbReference type="PANTHER" id="PTHR23077">
    <property type="entry name" value="AAA-FAMILY ATPASE"/>
    <property type="match status" value="1"/>
</dbReference>
<dbReference type="InterPro" id="IPR003960">
    <property type="entry name" value="ATPase_AAA_CS"/>
</dbReference>
<dbReference type="InterPro" id="IPR050168">
    <property type="entry name" value="AAA_ATPase_domain"/>
</dbReference>
<feature type="region of interest" description="Disordered" evidence="3">
    <location>
        <begin position="1"/>
        <end position="55"/>
    </location>
</feature>
<dbReference type="EMBL" id="JAOAOG010000343">
    <property type="protein sequence ID" value="KAJ6226407.1"/>
    <property type="molecule type" value="Genomic_DNA"/>
</dbReference>
<dbReference type="SMART" id="SM00382">
    <property type="entry name" value="AAA"/>
    <property type="match status" value="1"/>
</dbReference>
<keyword evidence="6" id="KW-1185">Reference proteome</keyword>
<comment type="caution">
    <text evidence="5">The sequence shown here is derived from an EMBL/GenBank/DDBJ whole genome shotgun (WGS) entry which is preliminary data.</text>
</comment>
<keyword evidence="1" id="KW-0547">Nucleotide-binding</keyword>
<evidence type="ECO:0000259" key="4">
    <source>
        <dbReference type="SMART" id="SM00382"/>
    </source>
</evidence>
<dbReference type="PANTHER" id="PTHR23077:SF27">
    <property type="entry name" value="ATPASE FAMILY GENE 2 PROTEIN HOMOLOG A"/>
    <property type="match status" value="1"/>
</dbReference>
<organism evidence="5 6">
    <name type="scientific">Anaeramoeba flamelloides</name>
    <dbReference type="NCBI Taxonomy" id="1746091"/>
    <lineage>
        <taxon>Eukaryota</taxon>
        <taxon>Metamonada</taxon>
        <taxon>Anaeramoebidae</taxon>
        <taxon>Anaeramoeba</taxon>
    </lineage>
</organism>
<dbReference type="PROSITE" id="PS00674">
    <property type="entry name" value="AAA"/>
    <property type="match status" value="1"/>
</dbReference>
<evidence type="ECO:0000313" key="6">
    <source>
        <dbReference type="Proteomes" id="UP001150062"/>
    </source>
</evidence>
<evidence type="ECO:0000256" key="2">
    <source>
        <dbReference type="ARBA" id="ARBA00022840"/>
    </source>
</evidence>
<proteinExistence type="predicted"/>
<feature type="compositionally biased region" description="Low complexity" evidence="3">
    <location>
        <begin position="137"/>
        <end position="168"/>
    </location>
</feature>
<feature type="compositionally biased region" description="Basic residues" evidence="3">
    <location>
        <begin position="392"/>
        <end position="403"/>
    </location>
</feature>
<evidence type="ECO:0000313" key="5">
    <source>
        <dbReference type="EMBL" id="KAJ6226407.1"/>
    </source>
</evidence>
<feature type="compositionally biased region" description="Basic residues" evidence="3">
    <location>
        <begin position="28"/>
        <end position="39"/>
    </location>
</feature>
<gene>
    <name evidence="5" type="ORF">M0813_10835</name>
</gene>
<dbReference type="SUPFAM" id="SSF52540">
    <property type="entry name" value="P-loop containing nucleoside triphosphate hydrolases"/>
    <property type="match status" value="2"/>
</dbReference>
<dbReference type="Proteomes" id="UP001150062">
    <property type="component" value="Unassembled WGS sequence"/>
</dbReference>
<feature type="region of interest" description="Disordered" evidence="3">
    <location>
        <begin position="377"/>
        <end position="441"/>
    </location>
</feature>
<feature type="compositionally biased region" description="Low complexity" evidence="3">
    <location>
        <begin position="429"/>
        <end position="440"/>
    </location>
</feature>
<evidence type="ECO:0000256" key="3">
    <source>
        <dbReference type="SAM" id="MobiDB-lite"/>
    </source>
</evidence>
<dbReference type="InterPro" id="IPR041569">
    <property type="entry name" value="AAA_lid_3"/>
</dbReference>
<sequence length="760" mass="87282">MSLKKKKRNRKPKRKPPTKTRTPNKAQARQKQKPKPKPKPKTEPKPKISKKKKKYKHYHILRQPKFSTDFNETINNFPTTFLNSKTSNEDNFDFLLVSQIPQLSKKRTLTQKIFLNPRDMIFYGLTSGSVVSLSFKNRNNETNSKNKNNNNHNNESMNNNNSTKTKTSSDSDGDCQIGVTFPSSLVPIKRIYVPNKQILETLLGFLPNESDRKAKYKINLQLITNETQIPNAEEIELEPSSLSSIKLNTQRKLDFIQIRSGLQSKLITSNLKIAVSLYGAFRSYKVVSYQPFESKIVKVSSKTLIKVQKKETKEEINEISNTFGQKNHFSNKKTFVLDSKEQIANLSKFSDIGGFDQIYSKLKKYLNLPIFSKNDLKSTTTTTNTKSEEKNKKKVGNKNKNKTKKDNYKKTIGNNKKKKNENENENKNKNQTKNENTNKNSQKFEIYRTGTILLTGRSGTGKTLLGESLLNFAGEQHAIYVSAAQLIGSKYGDTEKSLHQLFDEAINSSPSILFIDEIDCICPKRDLLSTEIERRIILVFLQLLDKILKINQNNNHRNQSQSQNQNQNQSQNQSQNQNRYKSKNKNILIIAATNRPNELDSALRRSGRFDNEINLIPPTRQSRYEILEILTRKRNSIIKKDDLREISSQTHGFVGSDLENLVKAAYRMALNENLDTFNLDHLQKARILIKPSAIKDIIVKVPTIKWNQIGGVELVKTQLREAVELPLMHPQAFERMGIRPPKGILLYGVNINFLFFFIEH</sequence>
<keyword evidence="2" id="KW-0067">ATP-binding</keyword>
<name>A0ABQ8X185_9EUKA</name>
<dbReference type="Pfam" id="PF00004">
    <property type="entry name" value="AAA"/>
    <property type="match status" value="1"/>
</dbReference>
<dbReference type="Gene3D" id="1.10.8.60">
    <property type="match status" value="1"/>
</dbReference>
<feature type="compositionally biased region" description="Low complexity" evidence="3">
    <location>
        <begin position="556"/>
        <end position="578"/>
    </location>
</feature>
<evidence type="ECO:0000256" key="1">
    <source>
        <dbReference type="ARBA" id="ARBA00022741"/>
    </source>
</evidence>
<feature type="compositionally biased region" description="Basic residues" evidence="3">
    <location>
        <begin position="1"/>
        <end position="18"/>
    </location>
</feature>
<dbReference type="Gene3D" id="3.40.50.300">
    <property type="entry name" value="P-loop containing nucleotide triphosphate hydrolases"/>
    <property type="match status" value="2"/>
</dbReference>
<dbReference type="InterPro" id="IPR003593">
    <property type="entry name" value="AAA+_ATPase"/>
</dbReference>
<feature type="domain" description="AAA+ ATPase" evidence="4">
    <location>
        <begin position="448"/>
        <end position="619"/>
    </location>
</feature>
<accession>A0ABQ8X185</accession>
<feature type="region of interest" description="Disordered" evidence="3">
    <location>
        <begin position="556"/>
        <end position="580"/>
    </location>
</feature>
<dbReference type="InterPro" id="IPR003959">
    <property type="entry name" value="ATPase_AAA_core"/>
</dbReference>
<protein>
    <submittedName>
        <fullName evidence="5">Aaa-family atpase</fullName>
    </submittedName>
</protein>
<dbReference type="Pfam" id="PF17862">
    <property type="entry name" value="AAA_lid_3"/>
    <property type="match status" value="1"/>
</dbReference>
<dbReference type="InterPro" id="IPR027417">
    <property type="entry name" value="P-loop_NTPase"/>
</dbReference>